<dbReference type="PROSITE" id="PS50968">
    <property type="entry name" value="BIOTINYL_LIPOYL"/>
    <property type="match status" value="1"/>
</dbReference>
<dbReference type="InterPro" id="IPR003016">
    <property type="entry name" value="2-oxoA_DH_lipoyl-BS"/>
</dbReference>
<reference evidence="6 7" key="1">
    <citation type="submission" date="2023-09" db="EMBL/GenBank/DDBJ databases">
        <title>The genome sequence of Streptomyces anthocyanicus.</title>
        <authorList>
            <person name="Mo P."/>
        </authorList>
    </citation>
    <scope>NUCLEOTIDE SEQUENCE [LARGE SCALE GENOMIC DNA]</scope>
    <source>
        <strain evidence="6 7">JCM 4387</strain>
    </source>
</reference>
<accession>A0ABY9U1Q2</accession>
<evidence type="ECO:0000256" key="4">
    <source>
        <dbReference type="ARBA" id="ARBA00023315"/>
    </source>
</evidence>
<keyword evidence="4" id="KW-0012">Acyltransferase</keyword>
<organism evidence="6 7">
    <name type="scientific">Streptomyces violaceus</name>
    <name type="common">Streptomyces venezuelae</name>
    <dbReference type="NCBI Taxonomy" id="1936"/>
    <lineage>
        <taxon>Bacteria</taxon>
        <taxon>Bacillati</taxon>
        <taxon>Actinomycetota</taxon>
        <taxon>Actinomycetes</taxon>
        <taxon>Kitasatosporales</taxon>
        <taxon>Streptomycetaceae</taxon>
        <taxon>Streptomyces</taxon>
    </lineage>
</organism>
<evidence type="ECO:0000256" key="1">
    <source>
        <dbReference type="ARBA" id="ARBA00001938"/>
    </source>
</evidence>
<dbReference type="CDD" id="cd06849">
    <property type="entry name" value="lipoyl_domain"/>
    <property type="match status" value="1"/>
</dbReference>
<dbReference type="InterPro" id="IPR000089">
    <property type="entry name" value="Biotin_lipoyl"/>
</dbReference>
<dbReference type="Gene3D" id="2.40.50.100">
    <property type="match status" value="1"/>
</dbReference>
<dbReference type="Pfam" id="PF00364">
    <property type="entry name" value="Biotin_lipoyl"/>
    <property type="match status" value="1"/>
</dbReference>
<keyword evidence="7" id="KW-1185">Reference proteome</keyword>
<evidence type="ECO:0000313" key="7">
    <source>
        <dbReference type="Proteomes" id="UP001249394"/>
    </source>
</evidence>
<keyword evidence="3" id="KW-0450">Lipoyl</keyword>
<dbReference type="EMBL" id="CP134213">
    <property type="protein sequence ID" value="WND16709.1"/>
    <property type="molecule type" value="Genomic_DNA"/>
</dbReference>
<evidence type="ECO:0000313" key="6">
    <source>
        <dbReference type="EMBL" id="WND16709.1"/>
    </source>
</evidence>
<keyword evidence="2" id="KW-0808">Transferase</keyword>
<dbReference type="PANTHER" id="PTHR43178">
    <property type="entry name" value="DIHYDROLIPOAMIDE ACETYLTRANSFERASE COMPONENT OF PYRUVATE DEHYDROGENASE COMPLEX"/>
    <property type="match status" value="1"/>
</dbReference>
<comment type="cofactor">
    <cofactor evidence="1">
        <name>(R)-lipoate</name>
        <dbReference type="ChEBI" id="CHEBI:83088"/>
    </cofactor>
</comment>
<gene>
    <name evidence="6" type="ORF">RI060_04735</name>
</gene>
<proteinExistence type="predicted"/>
<dbReference type="SUPFAM" id="SSF51230">
    <property type="entry name" value="Single hybrid motif"/>
    <property type="match status" value="1"/>
</dbReference>
<protein>
    <submittedName>
        <fullName evidence="6">Lipoyl domain-containing protein</fullName>
    </submittedName>
</protein>
<evidence type="ECO:0000256" key="3">
    <source>
        <dbReference type="ARBA" id="ARBA00022823"/>
    </source>
</evidence>
<dbReference type="InterPro" id="IPR050743">
    <property type="entry name" value="2-oxoacid_DH_E2_comp"/>
</dbReference>
<dbReference type="PROSITE" id="PS00189">
    <property type="entry name" value="LIPOYL"/>
    <property type="match status" value="1"/>
</dbReference>
<name>A0ABY9U1Q2_STRVL</name>
<evidence type="ECO:0000259" key="5">
    <source>
        <dbReference type="PROSITE" id="PS50968"/>
    </source>
</evidence>
<dbReference type="Proteomes" id="UP001249394">
    <property type="component" value="Chromosome"/>
</dbReference>
<feature type="domain" description="Lipoyl-binding" evidence="5">
    <location>
        <begin position="5"/>
        <end position="80"/>
    </location>
</feature>
<dbReference type="InterPro" id="IPR011053">
    <property type="entry name" value="Single_hybrid_motif"/>
</dbReference>
<evidence type="ECO:0000256" key="2">
    <source>
        <dbReference type="ARBA" id="ARBA00022679"/>
    </source>
</evidence>
<dbReference type="PANTHER" id="PTHR43178:SF5">
    <property type="entry name" value="LIPOAMIDE ACYLTRANSFERASE COMPONENT OF BRANCHED-CHAIN ALPHA-KETO ACID DEHYDROGENASE COMPLEX, MITOCHONDRIAL"/>
    <property type="match status" value="1"/>
</dbReference>
<sequence>MSDSCEDIRVPGFGHSLDEALLVEWVAGVGDRVERGDVIAVVETDKASTDIVAERGGRVTEHSATVGTILKSGEVLYRLAADQPPHAP</sequence>